<dbReference type="Proteomes" id="UP000592181">
    <property type="component" value="Unassembled WGS sequence"/>
</dbReference>
<organism evidence="1 2">
    <name type="scientific">Janibacter alkaliphilus</name>
    <dbReference type="NCBI Taxonomy" id="1069963"/>
    <lineage>
        <taxon>Bacteria</taxon>
        <taxon>Bacillati</taxon>
        <taxon>Actinomycetota</taxon>
        <taxon>Actinomycetes</taxon>
        <taxon>Micrococcales</taxon>
        <taxon>Intrasporangiaceae</taxon>
        <taxon>Janibacter</taxon>
    </lineage>
</organism>
<sequence>MTSMVGSGVRTAAGRRGAQLVPVFHAGGVLT</sequence>
<proteinExistence type="predicted"/>
<evidence type="ECO:0000313" key="1">
    <source>
        <dbReference type="EMBL" id="NYG35710.1"/>
    </source>
</evidence>
<keyword evidence="2" id="KW-1185">Reference proteome</keyword>
<dbReference type="AlphaFoldDB" id="A0A852X351"/>
<accession>A0A852X351</accession>
<protein>
    <submittedName>
        <fullName evidence="1">Uncharacterized protein</fullName>
    </submittedName>
</protein>
<comment type="caution">
    <text evidence="1">The sequence shown here is derived from an EMBL/GenBank/DDBJ whole genome shotgun (WGS) entry which is preliminary data.</text>
</comment>
<gene>
    <name evidence="1" type="ORF">BJY28_000179</name>
</gene>
<evidence type="ECO:0000313" key="2">
    <source>
        <dbReference type="Proteomes" id="UP000592181"/>
    </source>
</evidence>
<dbReference type="EMBL" id="JACBZX010000001">
    <property type="protein sequence ID" value="NYG35710.1"/>
    <property type="molecule type" value="Genomic_DNA"/>
</dbReference>
<name>A0A852X351_9MICO</name>
<reference evidence="1 2" key="1">
    <citation type="submission" date="2020-07" db="EMBL/GenBank/DDBJ databases">
        <title>Sequencing the genomes of 1000 actinobacteria strains.</title>
        <authorList>
            <person name="Klenk H.-P."/>
        </authorList>
    </citation>
    <scope>NUCLEOTIDE SEQUENCE [LARGE SCALE GENOMIC DNA]</scope>
    <source>
        <strain evidence="1 2">DSM 24723</strain>
    </source>
</reference>